<dbReference type="GO" id="GO:0020037">
    <property type="term" value="F:heme binding"/>
    <property type="evidence" value="ECO:0007669"/>
    <property type="project" value="InterPro"/>
</dbReference>
<name>A0AAN8ZI39_9MAGN</name>
<comment type="similarity">
    <text evidence="2">Belongs to the cytochrome P450 family.</text>
</comment>
<dbReference type="GO" id="GO:0005506">
    <property type="term" value="F:iron ion binding"/>
    <property type="evidence" value="ECO:0007669"/>
    <property type="project" value="InterPro"/>
</dbReference>
<keyword evidence="5" id="KW-0479">Metal-binding</keyword>
<evidence type="ECO:0000256" key="3">
    <source>
        <dbReference type="ARBA" id="ARBA00022617"/>
    </source>
</evidence>
<dbReference type="InterPro" id="IPR036396">
    <property type="entry name" value="Cyt_P450_sf"/>
</dbReference>
<proteinExistence type="inferred from homology"/>
<dbReference type="AlphaFoldDB" id="A0AAN8ZI39"/>
<evidence type="ECO:0000256" key="6">
    <source>
        <dbReference type="ARBA" id="ARBA00022989"/>
    </source>
</evidence>
<keyword evidence="4" id="KW-0812">Transmembrane</keyword>
<protein>
    <submittedName>
        <fullName evidence="11">Cytochrome P450</fullName>
    </submittedName>
</protein>
<evidence type="ECO:0000313" key="11">
    <source>
        <dbReference type="EMBL" id="KAK6934848.1"/>
    </source>
</evidence>
<evidence type="ECO:0000256" key="10">
    <source>
        <dbReference type="ARBA" id="ARBA00023136"/>
    </source>
</evidence>
<dbReference type="InterPro" id="IPR001128">
    <property type="entry name" value="Cyt_P450"/>
</dbReference>
<keyword evidence="7" id="KW-0560">Oxidoreductase</keyword>
<dbReference type="InterPro" id="IPR050665">
    <property type="entry name" value="Cytochrome_P450_Monooxygen"/>
</dbReference>
<dbReference type="Gene3D" id="1.20.120.990">
    <property type="entry name" value="Glycosyltransferase family 88, C-terminal domain"/>
    <property type="match status" value="1"/>
</dbReference>
<sequence length="161" mass="18834">MVPVMISSAEVMLERWRDYEGREIEVFEEFKVLTSEVISRTAFGSSYLEGEKKIFEMLMKLTVIMVRNFHTTRRGDEIEVEKLEKWIWDLVMEIGRNREKKVVMGEMENYGSDFLGLLLKANHDTDEKKGIAIEDLVDECKTFYIAGQETTTSLLHGLFFF</sequence>
<keyword evidence="12" id="KW-1185">Reference proteome</keyword>
<dbReference type="PANTHER" id="PTHR24282">
    <property type="entry name" value="CYTOCHROME P450 FAMILY MEMBER"/>
    <property type="match status" value="1"/>
</dbReference>
<keyword evidence="6" id="KW-1133">Transmembrane helix</keyword>
<evidence type="ECO:0000256" key="9">
    <source>
        <dbReference type="ARBA" id="ARBA00023033"/>
    </source>
</evidence>
<evidence type="ECO:0000256" key="2">
    <source>
        <dbReference type="ARBA" id="ARBA00010617"/>
    </source>
</evidence>
<reference evidence="11 12" key="1">
    <citation type="submission" date="2023-12" db="EMBL/GenBank/DDBJ databases">
        <title>A high-quality genome assembly for Dillenia turbinata (Dilleniales).</title>
        <authorList>
            <person name="Chanderbali A."/>
        </authorList>
    </citation>
    <scope>NUCLEOTIDE SEQUENCE [LARGE SCALE GENOMIC DNA]</scope>
    <source>
        <strain evidence="11">LSX21</strain>
        <tissue evidence="11">Leaf</tissue>
    </source>
</reference>
<organism evidence="11 12">
    <name type="scientific">Dillenia turbinata</name>
    <dbReference type="NCBI Taxonomy" id="194707"/>
    <lineage>
        <taxon>Eukaryota</taxon>
        <taxon>Viridiplantae</taxon>
        <taxon>Streptophyta</taxon>
        <taxon>Embryophyta</taxon>
        <taxon>Tracheophyta</taxon>
        <taxon>Spermatophyta</taxon>
        <taxon>Magnoliopsida</taxon>
        <taxon>eudicotyledons</taxon>
        <taxon>Gunneridae</taxon>
        <taxon>Pentapetalae</taxon>
        <taxon>Dilleniales</taxon>
        <taxon>Dilleniaceae</taxon>
        <taxon>Dillenia</taxon>
    </lineage>
</organism>
<dbReference type="PANTHER" id="PTHR24282:SF20">
    <property type="entry name" value="CYTOCHROME P450 CYP749A22-LIKE"/>
    <property type="match status" value="1"/>
</dbReference>
<dbReference type="EMBL" id="JBAMMX010000008">
    <property type="protein sequence ID" value="KAK6934848.1"/>
    <property type="molecule type" value="Genomic_DNA"/>
</dbReference>
<evidence type="ECO:0000256" key="1">
    <source>
        <dbReference type="ARBA" id="ARBA00004370"/>
    </source>
</evidence>
<comment type="subcellular location">
    <subcellularLocation>
        <location evidence="1">Membrane</location>
    </subcellularLocation>
</comment>
<evidence type="ECO:0000313" key="12">
    <source>
        <dbReference type="Proteomes" id="UP001370490"/>
    </source>
</evidence>
<keyword evidence="10" id="KW-0472">Membrane</keyword>
<dbReference type="GO" id="GO:0016020">
    <property type="term" value="C:membrane"/>
    <property type="evidence" value="ECO:0007669"/>
    <property type="project" value="UniProtKB-SubCell"/>
</dbReference>
<gene>
    <name evidence="11" type="ORF">RJ641_035003</name>
</gene>
<dbReference type="GO" id="GO:0004497">
    <property type="term" value="F:monooxygenase activity"/>
    <property type="evidence" value="ECO:0007669"/>
    <property type="project" value="UniProtKB-KW"/>
</dbReference>
<dbReference type="Pfam" id="PF00067">
    <property type="entry name" value="p450"/>
    <property type="match status" value="1"/>
</dbReference>
<accession>A0AAN8ZI39</accession>
<evidence type="ECO:0000256" key="8">
    <source>
        <dbReference type="ARBA" id="ARBA00023004"/>
    </source>
</evidence>
<evidence type="ECO:0000256" key="5">
    <source>
        <dbReference type="ARBA" id="ARBA00022723"/>
    </source>
</evidence>
<comment type="caution">
    <text evidence="11">The sequence shown here is derived from an EMBL/GenBank/DDBJ whole genome shotgun (WGS) entry which is preliminary data.</text>
</comment>
<evidence type="ECO:0000256" key="4">
    <source>
        <dbReference type="ARBA" id="ARBA00022692"/>
    </source>
</evidence>
<keyword evidence="8" id="KW-0408">Iron</keyword>
<dbReference type="GO" id="GO:0016705">
    <property type="term" value="F:oxidoreductase activity, acting on paired donors, with incorporation or reduction of molecular oxygen"/>
    <property type="evidence" value="ECO:0007669"/>
    <property type="project" value="InterPro"/>
</dbReference>
<keyword evidence="9" id="KW-0503">Monooxygenase</keyword>
<dbReference type="Proteomes" id="UP001370490">
    <property type="component" value="Unassembled WGS sequence"/>
</dbReference>
<evidence type="ECO:0000256" key="7">
    <source>
        <dbReference type="ARBA" id="ARBA00023002"/>
    </source>
</evidence>
<keyword evidence="3" id="KW-0349">Heme</keyword>
<dbReference type="SUPFAM" id="SSF48264">
    <property type="entry name" value="Cytochrome P450"/>
    <property type="match status" value="1"/>
</dbReference>